<comment type="caution">
    <text evidence="2">The sequence shown here is derived from an EMBL/GenBank/DDBJ whole genome shotgun (WGS) entry which is preliminary data.</text>
</comment>
<reference evidence="2 3" key="1">
    <citation type="submission" date="2021-06" db="EMBL/GenBank/DDBJ databases">
        <authorList>
            <person name="Palmer J.M."/>
        </authorList>
    </citation>
    <scope>NUCLEOTIDE SEQUENCE [LARGE SCALE GENOMIC DNA]</scope>
    <source>
        <strain evidence="2 3">AS_MEX2019</strain>
        <tissue evidence="2">Muscle</tissue>
    </source>
</reference>
<dbReference type="EMBL" id="JAHRIP010042129">
    <property type="protein sequence ID" value="MEQ2297290.1"/>
    <property type="molecule type" value="Genomic_DNA"/>
</dbReference>
<gene>
    <name evidence="2" type="ORF">AMECASPLE_033358</name>
</gene>
<name>A0ABV0YV43_9TELE</name>
<accession>A0ABV0YV43</accession>
<dbReference type="Proteomes" id="UP001469553">
    <property type="component" value="Unassembled WGS sequence"/>
</dbReference>
<feature type="compositionally biased region" description="Basic and acidic residues" evidence="1">
    <location>
        <begin position="174"/>
        <end position="193"/>
    </location>
</feature>
<evidence type="ECO:0000313" key="2">
    <source>
        <dbReference type="EMBL" id="MEQ2297290.1"/>
    </source>
</evidence>
<sequence length="226" mass="24984">MRWITESDTEAQRSSCPPGFMGRAFVLSTERKQLSSMLILMSREAVRKLCRVFRELCLTVLTENETLRDKVRRLEGEEPQNLKPCTALKNHKVPKVRSARFADLEMVSGSARSTCSDPVPTVFTHLALQQPIGSQHSCYAQEHQETTDPGVPGSPEVEAEVVLGTTQIFTGPVTKDKPAKDPPGEDTAPHQEDMTVAAETTIEPEELDDGGPMVIESLTGEILFYD</sequence>
<protein>
    <submittedName>
        <fullName evidence="2">Uncharacterized protein</fullName>
    </submittedName>
</protein>
<evidence type="ECO:0000256" key="1">
    <source>
        <dbReference type="SAM" id="MobiDB-lite"/>
    </source>
</evidence>
<evidence type="ECO:0000313" key="3">
    <source>
        <dbReference type="Proteomes" id="UP001469553"/>
    </source>
</evidence>
<feature type="region of interest" description="Disordered" evidence="1">
    <location>
        <begin position="170"/>
        <end position="211"/>
    </location>
</feature>
<proteinExistence type="predicted"/>
<organism evidence="2 3">
    <name type="scientific">Ameca splendens</name>
    <dbReference type="NCBI Taxonomy" id="208324"/>
    <lineage>
        <taxon>Eukaryota</taxon>
        <taxon>Metazoa</taxon>
        <taxon>Chordata</taxon>
        <taxon>Craniata</taxon>
        <taxon>Vertebrata</taxon>
        <taxon>Euteleostomi</taxon>
        <taxon>Actinopterygii</taxon>
        <taxon>Neopterygii</taxon>
        <taxon>Teleostei</taxon>
        <taxon>Neoteleostei</taxon>
        <taxon>Acanthomorphata</taxon>
        <taxon>Ovalentaria</taxon>
        <taxon>Atherinomorphae</taxon>
        <taxon>Cyprinodontiformes</taxon>
        <taxon>Goodeidae</taxon>
        <taxon>Ameca</taxon>
    </lineage>
</organism>
<keyword evidence="3" id="KW-1185">Reference proteome</keyword>